<evidence type="ECO:0000313" key="9">
    <source>
        <dbReference type="Proteomes" id="UP000322225"/>
    </source>
</evidence>
<dbReference type="GO" id="GO:0005811">
    <property type="term" value="C:lipid droplet"/>
    <property type="evidence" value="ECO:0007669"/>
    <property type="project" value="TreeGrafter"/>
</dbReference>
<keyword evidence="5" id="KW-0443">Lipid metabolism</keyword>
<protein>
    <submittedName>
        <fullName evidence="8">Uncharacterized protein</fullName>
    </submittedName>
</protein>
<accession>A0A5M6C464</accession>
<gene>
    <name evidence="8" type="ORF">CI109_105116</name>
</gene>
<dbReference type="PANTHER" id="PTHR43647">
    <property type="entry name" value="DEHYDROGENASE"/>
    <property type="match status" value="1"/>
</dbReference>
<comment type="similarity">
    <text evidence="6">Belongs to the short-chain dehydrogenases/reductases (SDR) family. ERG27 subfamily.</text>
</comment>
<evidence type="ECO:0000256" key="2">
    <source>
        <dbReference type="ARBA" id="ARBA00022857"/>
    </source>
</evidence>
<dbReference type="RefSeq" id="XP_031862458.1">
    <property type="nucleotide sequence ID" value="XM_032003136.1"/>
</dbReference>
<dbReference type="PANTHER" id="PTHR43647:SF1">
    <property type="entry name" value="3-KETO-STEROID REDUCTASE ERG27"/>
    <property type="match status" value="1"/>
</dbReference>
<dbReference type="KEGG" id="ksn:43587255"/>
<dbReference type="GO" id="GO:0006694">
    <property type="term" value="P:steroid biosynthetic process"/>
    <property type="evidence" value="ECO:0007669"/>
    <property type="project" value="UniProtKB-KW"/>
</dbReference>
<dbReference type="GO" id="GO:0005789">
    <property type="term" value="C:endoplasmic reticulum membrane"/>
    <property type="evidence" value="ECO:0007669"/>
    <property type="project" value="TreeGrafter"/>
</dbReference>
<reference evidence="8" key="2">
    <citation type="submission" date="2024-01" db="EMBL/GenBank/DDBJ databases">
        <title>Comparative genomics of Cryptococcus and Kwoniella reveals pathogenesis evolution and contrasting modes of karyotype evolution via chromosome fusion or intercentromeric recombination.</title>
        <authorList>
            <person name="Coelho M.A."/>
            <person name="David-Palma M."/>
            <person name="Shea T."/>
            <person name="Bowers K."/>
            <person name="McGinley-Smith S."/>
            <person name="Mohammad A.W."/>
            <person name="Gnirke A."/>
            <person name="Yurkov A.M."/>
            <person name="Nowrousian M."/>
            <person name="Sun S."/>
            <person name="Cuomo C.A."/>
            <person name="Heitman J."/>
        </authorList>
    </citation>
    <scope>NUCLEOTIDE SEQUENCE</scope>
    <source>
        <strain evidence="8">CBS 12478</strain>
    </source>
</reference>
<dbReference type="InterPro" id="IPR036291">
    <property type="entry name" value="NAD(P)-bd_dom_sf"/>
</dbReference>
<feature type="compositionally biased region" description="Basic and acidic residues" evidence="7">
    <location>
        <begin position="70"/>
        <end position="87"/>
    </location>
</feature>
<dbReference type="InterPro" id="IPR051593">
    <property type="entry name" value="Ergosterol_Biosynth_ERG27"/>
</dbReference>
<dbReference type="GO" id="GO:0000253">
    <property type="term" value="F:3-beta-hydroxysteroid 3-dehydrogenase (NADP+) activity"/>
    <property type="evidence" value="ECO:0007669"/>
    <property type="project" value="TreeGrafter"/>
</dbReference>
<dbReference type="AlphaFoldDB" id="A0A5M6C464"/>
<evidence type="ECO:0000256" key="5">
    <source>
        <dbReference type="ARBA" id="ARBA00023098"/>
    </source>
</evidence>
<evidence type="ECO:0000313" key="8">
    <source>
        <dbReference type="EMBL" id="WWD20640.1"/>
    </source>
</evidence>
<keyword evidence="1" id="KW-0444">Lipid biosynthesis</keyword>
<evidence type="ECO:0000256" key="7">
    <source>
        <dbReference type="SAM" id="MobiDB-lite"/>
    </source>
</evidence>
<keyword evidence="9" id="KW-1185">Reference proteome</keyword>
<dbReference type="GO" id="GO:0005741">
    <property type="term" value="C:mitochondrial outer membrane"/>
    <property type="evidence" value="ECO:0007669"/>
    <property type="project" value="TreeGrafter"/>
</dbReference>
<dbReference type="Gene3D" id="3.40.50.720">
    <property type="entry name" value="NAD(P)-binding Rossmann-like Domain"/>
    <property type="match status" value="1"/>
</dbReference>
<dbReference type="OrthoDB" id="9989144at2759"/>
<proteinExistence type="inferred from homology"/>
<dbReference type="Proteomes" id="UP000322225">
    <property type="component" value="Chromosome 9"/>
</dbReference>
<keyword evidence="3" id="KW-0752">Steroid biosynthesis</keyword>
<reference evidence="8" key="1">
    <citation type="submission" date="2017-08" db="EMBL/GenBank/DDBJ databases">
        <authorList>
            <person name="Cuomo C."/>
            <person name="Billmyre B."/>
            <person name="Heitman J."/>
        </authorList>
    </citation>
    <scope>NUCLEOTIDE SEQUENCE</scope>
    <source>
        <strain evidence="8">CBS 12478</strain>
    </source>
</reference>
<evidence type="ECO:0000256" key="4">
    <source>
        <dbReference type="ARBA" id="ARBA00023002"/>
    </source>
</evidence>
<keyword evidence="2" id="KW-0521">NADP</keyword>
<dbReference type="SUPFAM" id="SSF51735">
    <property type="entry name" value="NAD(P)-binding Rossmann-fold domains"/>
    <property type="match status" value="1"/>
</dbReference>
<sequence>MVATRASRRSGVGVGAGEDENRVIAVVTGANSGYGLGICQALLTNLSLPPGHPIPASTPMPTALPPSMRHLLDHSSSEEPTKSISDRDSPTLTIILACRSESKALEARQILLDGHEKDLEKRRKKGIFPAKGWKDGLRIVWEGLDLDNPGLGKAGRDDGLLGFCERLKDKYPYITTLYLNAGMGAFGTIDYLAFCTQILMQGMPKAMAQPGYQNEYKGAMSSDGERGMVWGVNVFAQYILIRELIPLLRRSPESLPFSPRVVYTSSLTAWMSRLHEKPLDDYQLLDYEKSYSASKYMGDLVMCQLDREYNPPNTKERGVRIFTVDPGAVTTSLTRAGFGTNKFLIQIKVFLYYWSFYLCRLLGSPWHPVYADQGALPMLYAALIADMYLLPPNQVPSQKFSVLANRWGNTKVAYGEVDKWEEAEELGKGIVDKCEVLRKEWRRRSGLE</sequence>
<organism evidence="8 9">
    <name type="scientific">Kwoniella shandongensis</name>
    <dbReference type="NCBI Taxonomy" id="1734106"/>
    <lineage>
        <taxon>Eukaryota</taxon>
        <taxon>Fungi</taxon>
        <taxon>Dikarya</taxon>
        <taxon>Basidiomycota</taxon>
        <taxon>Agaricomycotina</taxon>
        <taxon>Tremellomycetes</taxon>
        <taxon>Tremellales</taxon>
        <taxon>Cryptococcaceae</taxon>
        <taxon>Kwoniella</taxon>
    </lineage>
</organism>
<keyword evidence="4" id="KW-0560">Oxidoreductase</keyword>
<evidence type="ECO:0000256" key="1">
    <source>
        <dbReference type="ARBA" id="ARBA00022516"/>
    </source>
</evidence>
<evidence type="ECO:0000256" key="3">
    <source>
        <dbReference type="ARBA" id="ARBA00022955"/>
    </source>
</evidence>
<dbReference type="EMBL" id="CP144059">
    <property type="protein sequence ID" value="WWD20640.1"/>
    <property type="molecule type" value="Genomic_DNA"/>
</dbReference>
<dbReference type="GeneID" id="43587255"/>
<feature type="region of interest" description="Disordered" evidence="7">
    <location>
        <begin position="67"/>
        <end position="87"/>
    </location>
</feature>
<evidence type="ECO:0000256" key="6">
    <source>
        <dbReference type="ARBA" id="ARBA00023593"/>
    </source>
</evidence>
<name>A0A5M6C464_9TREE</name>